<accession>A0A3B0WGY2</accession>
<gene>
    <name evidence="1" type="ORF">MNBD_GAMMA04-1790</name>
</gene>
<proteinExistence type="predicted"/>
<dbReference type="AlphaFoldDB" id="A0A3B0WGY2"/>
<dbReference type="SUPFAM" id="SSF52540">
    <property type="entry name" value="P-loop containing nucleoside triphosphate hydrolases"/>
    <property type="match status" value="1"/>
</dbReference>
<organism evidence="1">
    <name type="scientific">hydrothermal vent metagenome</name>
    <dbReference type="NCBI Taxonomy" id="652676"/>
    <lineage>
        <taxon>unclassified sequences</taxon>
        <taxon>metagenomes</taxon>
        <taxon>ecological metagenomes</taxon>
    </lineage>
</organism>
<evidence type="ECO:0000313" key="1">
    <source>
        <dbReference type="EMBL" id="VAW49887.1"/>
    </source>
</evidence>
<reference evidence="1" key="1">
    <citation type="submission" date="2018-06" db="EMBL/GenBank/DDBJ databases">
        <authorList>
            <person name="Zhirakovskaya E."/>
        </authorList>
    </citation>
    <scope>NUCLEOTIDE SEQUENCE</scope>
</reference>
<sequence length="214" mass="23625">MSEQSTTQMARLVITGLPGSGKTQVIQSLPSSCLSFPEKTVNVVEVNGLNAIPPSDLMWCVIDVRSSFVAGRDDWLEVRLKALVKQADGIVFSFLENAALDEQTAWSQWVARYAKGVPVVRWLNQTFPAHFSPEWAGFQASKPVAEQGQQNALSVIKSGRSGAECLTKEQPTLQTFHFNVERLSLEHLLFGLGGCPRMKVVTRESHFVAGFVYI</sequence>
<name>A0A3B0WGY2_9ZZZZ</name>
<protein>
    <submittedName>
        <fullName evidence="1">Uncharacterized protein</fullName>
    </submittedName>
</protein>
<dbReference type="InterPro" id="IPR027417">
    <property type="entry name" value="P-loop_NTPase"/>
</dbReference>
<dbReference type="EMBL" id="UOFB01000407">
    <property type="protein sequence ID" value="VAW49887.1"/>
    <property type="molecule type" value="Genomic_DNA"/>
</dbReference>